<accession>A0ACC0B560</accession>
<gene>
    <name evidence="1" type="ORF">M9H77_17641</name>
</gene>
<dbReference type="Proteomes" id="UP001060085">
    <property type="component" value="Linkage Group LG04"/>
</dbReference>
<reference evidence="2" key="1">
    <citation type="journal article" date="2023" name="Nat. Plants">
        <title>Single-cell RNA sequencing provides a high-resolution roadmap for understanding the multicellular compartmentation of specialized metabolism.</title>
        <authorList>
            <person name="Sun S."/>
            <person name="Shen X."/>
            <person name="Li Y."/>
            <person name="Li Y."/>
            <person name="Wang S."/>
            <person name="Li R."/>
            <person name="Zhang H."/>
            <person name="Shen G."/>
            <person name="Guo B."/>
            <person name="Wei J."/>
            <person name="Xu J."/>
            <person name="St-Pierre B."/>
            <person name="Chen S."/>
            <person name="Sun C."/>
        </authorList>
    </citation>
    <scope>NUCLEOTIDE SEQUENCE [LARGE SCALE GENOMIC DNA]</scope>
</reference>
<keyword evidence="2" id="KW-1185">Reference proteome</keyword>
<comment type="caution">
    <text evidence="1">The sequence shown here is derived from an EMBL/GenBank/DDBJ whole genome shotgun (WGS) entry which is preliminary data.</text>
</comment>
<evidence type="ECO:0000313" key="1">
    <source>
        <dbReference type="EMBL" id="KAI5667788.1"/>
    </source>
</evidence>
<proteinExistence type="predicted"/>
<evidence type="ECO:0000313" key="2">
    <source>
        <dbReference type="Proteomes" id="UP001060085"/>
    </source>
</evidence>
<sequence>MDSEIRDLAFLLDQISTEHISKIQKSSSSGSESGSGSGLDVFLVSMGEADHHELLGVEVEGARNCGYRIVTYFVFGDEHQWLEVRRRICFELEHTPNMYVSLFGSVERYYELIHRTKWQEGLVPPAYWLDTPNSLYVIANAFKNLCTIVIDHLININFLLRYATKHARWMPIAPFIRAMAISL</sequence>
<dbReference type="EMBL" id="CM044704">
    <property type="protein sequence ID" value="KAI5667788.1"/>
    <property type="molecule type" value="Genomic_DNA"/>
</dbReference>
<organism evidence="1 2">
    <name type="scientific">Catharanthus roseus</name>
    <name type="common">Madagascar periwinkle</name>
    <name type="synonym">Vinca rosea</name>
    <dbReference type="NCBI Taxonomy" id="4058"/>
    <lineage>
        <taxon>Eukaryota</taxon>
        <taxon>Viridiplantae</taxon>
        <taxon>Streptophyta</taxon>
        <taxon>Embryophyta</taxon>
        <taxon>Tracheophyta</taxon>
        <taxon>Spermatophyta</taxon>
        <taxon>Magnoliopsida</taxon>
        <taxon>eudicotyledons</taxon>
        <taxon>Gunneridae</taxon>
        <taxon>Pentapetalae</taxon>
        <taxon>asterids</taxon>
        <taxon>lamiids</taxon>
        <taxon>Gentianales</taxon>
        <taxon>Apocynaceae</taxon>
        <taxon>Rauvolfioideae</taxon>
        <taxon>Vinceae</taxon>
        <taxon>Catharanthinae</taxon>
        <taxon>Catharanthus</taxon>
    </lineage>
</organism>
<protein>
    <submittedName>
        <fullName evidence="1">Uncharacterized protein</fullName>
    </submittedName>
</protein>
<name>A0ACC0B560_CATRO</name>